<evidence type="ECO:0000259" key="11">
    <source>
        <dbReference type="PROSITE" id="PS50070"/>
    </source>
</evidence>
<evidence type="ECO:0000256" key="1">
    <source>
        <dbReference type="ARBA" id="ARBA00002219"/>
    </source>
</evidence>
<evidence type="ECO:0000256" key="2">
    <source>
        <dbReference type="ARBA" id="ARBA00010147"/>
    </source>
</evidence>
<protein>
    <submittedName>
        <fullName evidence="13">Uncharacterized protein LOC109463712</fullName>
    </submittedName>
</protein>
<keyword evidence="6" id="KW-0430">Lectin</keyword>
<dbReference type="FunFam" id="2.40.20.10:FF:000020">
    <property type="entry name" value="Uncharacterized protein"/>
    <property type="match status" value="1"/>
</dbReference>
<feature type="disulfide bond" evidence="9">
    <location>
        <begin position="197"/>
        <end position="236"/>
    </location>
</feature>
<keyword evidence="5" id="KW-0479">Metal-binding</keyword>
<dbReference type="SMART" id="SM00130">
    <property type="entry name" value="KR"/>
    <property type="match status" value="1"/>
</dbReference>
<dbReference type="GO" id="GO:0001868">
    <property type="term" value="P:regulation of complement activation, lectin pathway"/>
    <property type="evidence" value="ECO:0007669"/>
    <property type="project" value="UniProtKB-ARBA"/>
</dbReference>
<dbReference type="InterPro" id="IPR018056">
    <property type="entry name" value="Kringle_CS"/>
</dbReference>
<organism evidence="12 13">
    <name type="scientific">Branchiostoma belcheri</name>
    <name type="common">Amphioxus</name>
    <dbReference type="NCBI Taxonomy" id="7741"/>
    <lineage>
        <taxon>Eukaryota</taxon>
        <taxon>Metazoa</taxon>
        <taxon>Chordata</taxon>
        <taxon>Cephalochordata</taxon>
        <taxon>Leptocardii</taxon>
        <taxon>Amphioxiformes</taxon>
        <taxon>Branchiostomatidae</taxon>
        <taxon>Branchiostoma</taxon>
    </lineage>
</organism>
<dbReference type="InterPro" id="IPR008979">
    <property type="entry name" value="Galactose-bd-like_sf"/>
</dbReference>
<evidence type="ECO:0000313" key="12">
    <source>
        <dbReference type="Proteomes" id="UP000515135"/>
    </source>
</evidence>
<dbReference type="PROSITE" id="PS00021">
    <property type="entry name" value="KRINGLE_1"/>
    <property type="match status" value="1"/>
</dbReference>
<keyword evidence="4 9" id="KW-0420">Kringle</keyword>
<proteinExistence type="inferred from homology"/>
<dbReference type="GO" id="GO:0046872">
    <property type="term" value="F:metal ion binding"/>
    <property type="evidence" value="ECO:0007669"/>
    <property type="project" value="UniProtKB-KW"/>
</dbReference>
<dbReference type="Gene3D" id="2.60.120.260">
    <property type="entry name" value="Galactose-binding domain-like"/>
    <property type="match status" value="1"/>
</dbReference>
<dbReference type="PROSITE" id="PS50070">
    <property type="entry name" value="KRINGLE_2"/>
    <property type="match status" value="1"/>
</dbReference>
<dbReference type="GO" id="GO:0010185">
    <property type="term" value="P:regulation of cellular defense response"/>
    <property type="evidence" value="ECO:0007669"/>
    <property type="project" value="UniProtKB-ARBA"/>
</dbReference>
<feature type="signal peptide" evidence="10">
    <location>
        <begin position="1"/>
        <end position="26"/>
    </location>
</feature>
<dbReference type="SUPFAM" id="SSF49785">
    <property type="entry name" value="Galactose-binding domain-like"/>
    <property type="match status" value="1"/>
</dbReference>
<dbReference type="PRINTS" id="PR00018">
    <property type="entry name" value="KRINGLE"/>
</dbReference>
<dbReference type="SMART" id="SM00607">
    <property type="entry name" value="FTP"/>
    <property type="match status" value="1"/>
</dbReference>
<dbReference type="Pfam" id="PF22633">
    <property type="entry name" value="F5_F8_type_C_2"/>
    <property type="match status" value="1"/>
</dbReference>
<keyword evidence="10" id="KW-0732">Signal</keyword>
<name>A0A6P4YGI2_BRABE</name>
<dbReference type="InterPro" id="IPR000001">
    <property type="entry name" value="Kringle"/>
</dbReference>
<keyword evidence="7" id="KW-0106">Calcium</keyword>
<evidence type="ECO:0000256" key="8">
    <source>
        <dbReference type="ARBA" id="ARBA00023157"/>
    </source>
</evidence>
<dbReference type="InterPro" id="IPR038178">
    <property type="entry name" value="Kringle_sf"/>
</dbReference>
<comment type="subunit">
    <text evidence="3">Homotrimer.</text>
</comment>
<reference evidence="13" key="1">
    <citation type="submission" date="2025-08" db="UniProtKB">
        <authorList>
            <consortium name="RefSeq"/>
        </authorList>
    </citation>
    <scope>IDENTIFICATION</scope>
    <source>
        <tissue evidence="13">Gonad</tissue>
    </source>
</reference>
<dbReference type="Proteomes" id="UP000515135">
    <property type="component" value="Unplaced"/>
</dbReference>
<evidence type="ECO:0000256" key="10">
    <source>
        <dbReference type="SAM" id="SignalP"/>
    </source>
</evidence>
<comment type="similarity">
    <text evidence="2">Belongs to the fucolectin family.</text>
</comment>
<dbReference type="AlphaFoldDB" id="A0A6P4YGI2"/>
<dbReference type="PANTHER" id="PTHR45713">
    <property type="entry name" value="FTP DOMAIN-CONTAINING PROTEIN"/>
    <property type="match status" value="1"/>
</dbReference>
<gene>
    <name evidence="13" type="primary">LOC109463712</name>
</gene>
<evidence type="ECO:0000256" key="4">
    <source>
        <dbReference type="ARBA" id="ARBA00022572"/>
    </source>
</evidence>
<dbReference type="FunFam" id="2.60.120.260:FF:000105">
    <property type="entry name" value="Sushi, von Willebrand factor type A, EGF and pentraxin domain-containing protein 1"/>
    <property type="match status" value="1"/>
</dbReference>
<evidence type="ECO:0000256" key="3">
    <source>
        <dbReference type="ARBA" id="ARBA00011233"/>
    </source>
</evidence>
<evidence type="ECO:0000313" key="13">
    <source>
        <dbReference type="RefSeq" id="XP_019616121.1"/>
    </source>
</evidence>
<dbReference type="InterPro" id="IPR013806">
    <property type="entry name" value="Kringle-like"/>
</dbReference>
<feature type="chain" id="PRO_5028116002" evidence="10">
    <location>
        <begin position="27"/>
        <end position="282"/>
    </location>
</feature>
<feature type="disulfide bond" evidence="9">
    <location>
        <begin position="176"/>
        <end position="253"/>
    </location>
</feature>
<accession>A0A6P4YGI2</accession>
<dbReference type="Pfam" id="PF00051">
    <property type="entry name" value="Kringle"/>
    <property type="match status" value="1"/>
</dbReference>
<dbReference type="PANTHER" id="PTHR45713:SF6">
    <property type="entry name" value="F5_8 TYPE C DOMAIN-CONTAINING PROTEIN"/>
    <property type="match status" value="1"/>
</dbReference>
<evidence type="ECO:0000256" key="7">
    <source>
        <dbReference type="ARBA" id="ARBA00022837"/>
    </source>
</evidence>
<dbReference type="SUPFAM" id="SSF57440">
    <property type="entry name" value="Kringle-like"/>
    <property type="match status" value="1"/>
</dbReference>
<dbReference type="Gene3D" id="2.40.20.10">
    <property type="entry name" value="Plasminogen Kringle 4"/>
    <property type="match status" value="1"/>
</dbReference>
<evidence type="ECO:0000256" key="5">
    <source>
        <dbReference type="ARBA" id="ARBA00022723"/>
    </source>
</evidence>
<comment type="function">
    <text evidence="1">Acts as a defensive agent. Recognizes blood group fucosylated oligosaccharides including A, B, H and Lewis B-type antigens. Does not recognize Lewis A antigen and has low affinity for monovalent haptens.</text>
</comment>
<keyword evidence="8 9" id="KW-1015">Disulfide bond</keyword>
<feature type="domain" description="Kringle" evidence="11">
    <location>
        <begin position="175"/>
        <end position="253"/>
    </location>
</feature>
<keyword evidence="12" id="KW-1185">Reference proteome</keyword>
<evidence type="ECO:0000256" key="9">
    <source>
        <dbReference type="PROSITE-ProRule" id="PRU00121"/>
    </source>
</evidence>
<dbReference type="OrthoDB" id="547680at2759"/>
<feature type="disulfide bond" evidence="9">
    <location>
        <begin position="225"/>
        <end position="248"/>
    </location>
</feature>
<dbReference type="CDD" id="cd00108">
    <property type="entry name" value="KR"/>
    <property type="match status" value="1"/>
</dbReference>
<dbReference type="GeneID" id="109463712"/>
<dbReference type="GO" id="GO:0042806">
    <property type="term" value="F:fucose binding"/>
    <property type="evidence" value="ECO:0007669"/>
    <property type="project" value="UniProtKB-ARBA"/>
</dbReference>
<dbReference type="InterPro" id="IPR006585">
    <property type="entry name" value="FTP1"/>
</dbReference>
<sequence>MGNLSTTGASLALLWGLCCCLSGALATSDLNAALGKTAFQTSTLNGTHGPGVASLAADGITNTYMNYGTATCTHTQQEADPSWWVDLGRSYIIDRLVIFNRMDCCQERLNPFNIHIGDSDQVSENPMCGGDHQIDVTKPSVSIPCRWMAGRYVGVRLAGLSRILTLCEVQVITEPCQEGDGASYRGTVSVTRTGKTCQRWDRQFPHTHDKTPHNYPSSGLEENYCRNPDGEPGVWCFTTNPLVRWERCEVPVCGEACKLFITFVEPGIELTTYRMQGEYLPT</sequence>
<dbReference type="InterPro" id="IPR051941">
    <property type="entry name" value="BG_Antigen-Binding_Lectin"/>
</dbReference>
<dbReference type="KEGG" id="bbel:109463712"/>
<dbReference type="RefSeq" id="XP_019616121.1">
    <property type="nucleotide sequence ID" value="XM_019760562.1"/>
</dbReference>
<evidence type="ECO:0000256" key="6">
    <source>
        <dbReference type="ARBA" id="ARBA00022734"/>
    </source>
</evidence>